<sequence>PFIAIDYIAPDKKGRNTLKHHMENPLNLKDVLKWSIQLCYAMEYAESKGISPHRDIKPDNIMITANGNVKITDFGLVKFLDEKESIGDWRKLAEMGEIGLSFLRFSKGIVVGGTVPWMSPEQFDASTDVRSDIYSYGIILYQMVNNGESPFHYNTVEAYFKAHKEELPQKIDSKLFPIIKKCLEKDPDYRYQNFKELRIDLEKIYHSEVGKKIPKPPKEEILKAEEHNNKGVSFATLDFKDEAIKEFRKALQLKPE</sequence>
<proteinExistence type="predicted"/>
<dbReference type="PROSITE" id="PS50293">
    <property type="entry name" value="TPR_REGION"/>
    <property type="match status" value="1"/>
</dbReference>
<dbReference type="AlphaFoldDB" id="X1VDN0"/>
<gene>
    <name evidence="6" type="ORF">S12H4_44546</name>
</gene>
<keyword evidence="2" id="KW-0547">Nucleotide-binding</keyword>
<dbReference type="EMBL" id="BARW01027456">
    <property type="protein sequence ID" value="GAJ15662.1"/>
    <property type="molecule type" value="Genomic_DNA"/>
</dbReference>
<evidence type="ECO:0000313" key="6">
    <source>
        <dbReference type="EMBL" id="GAJ15662.1"/>
    </source>
</evidence>
<keyword evidence="1" id="KW-0808">Transferase</keyword>
<dbReference type="GO" id="GO:0005524">
    <property type="term" value="F:ATP binding"/>
    <property type="evidence" value="ECO:0007669"/>
    <property type="project" value="UniProtKB-KW"/>
</dbReference>
<dbReference type="InterPro" id="IPR000719">
    <property type="entry name" value="Prot_kinase_dom"/>
</dbReference>
<evidence type="ECO:0000256" key="3">
    <source>
        <dbReference type="ARBA" id="ARBA00022777"/>
    </source>
</evidence>
<dbReference type="SUPFAM" id="SSF56112">
    <property type="entry name" value="Protein kinase-like (PK-like)"/>
    <property type="match status" value="1"/>
</dbReference>
<dbReference type="PROSITE" id="PS50011">
    <property type="entry name" value="PROTEIN_KINASE_DOM"/>
    <property type="match status" value="1"/>
</dbReference>
<evidence type="ECO:0000256" key="1">
    <source>
        <dbReference type="ARBA" id="ARBA00022679"/>
    </source>
</evidence>
<feature type="domain" description="Protein kinase" evidence="5">
    <location>
        <begin position="1"/>
        <end position="209"/>
    </location>
</feature>
<dbReference type="InterPro" id="IPR011990">
    <property type="entry name" value="TPR-like_helical_dom_sf"/>
</dbReference>
<comment type="caution">
    <text evidence="6">The sequence shown here is derived from an EMBL/GenBank/DDBJ whole genome shotgun (WGS) entry which is preliminary data.</text>
</comment>
<feature type="non-terminal residue" evidence="6">
    <location>
        <position position="1"/>
    </location>
</feature>
<protein>
    <recommendedName>
        <fullName evidence="5">Protein kinase domain-containing protein</fullName>
    </recommendedName>
</protein>
<reference evidence="6" key="1">
    <citation type="journal article" date="2014" name="Front. Microbiol.">
        <title>High frequency of phylogenetically diverse reductive dehalogenase-homologous genes in deep subseafloor sedimentary metagenomes.</title>
        <authorList>
            <person name="Kawai M."/>
            <person name="Futagami T."/>
            <person name="Toyoda A."/>
            <person name="Takaki Y."/>
            <person name="Nishi S."/>
            <person name="Hori S."/>
            <person name="Arai W."/>
            <person name="Tsubouchi T."/>
            <person name="Morono Y."/>
            <person name="Uchiyama I."/>
            <person name="Ito T."/>
            <person name="Fujiyama A."/>
            <person name="Inagaki F."/>
            <person name="Takami H."/>
        </authorList>
    </citation>
    <scope>NUCLEOTIDE SEQUENCE</scope>
    <source>
        <strain evidence="6">Expedition CK06-06</strain>
    </source>
</reference>
<evidence type="ECO:0000256" key="2">
    <source>
        <dbReference type="ARBA" id="ARBA00022741"/>
    </source>
</evidence>
<dbReference type="InterPro" id="IPR011009">
    <property type="entry name" value="Kinase-like_dom_sf"/>
</dbReference>
<dbReference type="Gene3D" id="1.10.510.10">
    <property type="entry name" value="Transferase(Phosphotransferase) domain 1"/>
    <property type="match status" value="1"/>
</dbReference>
<evidence type="ECO:0000259" key="5">
    <source>
        <dbReference type="PROSITE" id="PS50011"/>
    </source>
</evidence>
<keyword evidence="3" id="KW-0418">Kinase</keyword>
<dbReference type="SMART" id="SM00220">
    <property type="entry name" value="S_TKc"/>
    <property type="match status" value="1"/>
</dbReference>
<dbReference type="GO" id="GO:0004674">
    <property type="term" value="F:protein serine/threonine kinase activity"/>
    <property type="evidence" value="ECO:0007669"/>
    <property type="project" value="TreeGrafter"/>
</dbReference>
<dbReference type="Pfam" id="PF00069">
    <property type="entry name" value="Pkinase"/>
    <property type="match status" value="1"/>
</dbReference>
<dbReference type="CDD" id="cd14014">
    <property type="entry name" value="STKc_PknB_like"/>
    <property type="match status" value="1"/>
</dbReference>
<dbReference type="PANTHER" id="PTHR43289">
    <property type="entry name" value="MITOGEN-ACTIVATED PROTEIN KINASE KINASE KINASE 20-RELATED"/>
    <property type="match status" value="1"/>
</dbReference>
<dbReference type="SUPFAM" id="SSF48452">
    <property type="entry name" value="TPR-like"/>
    <property type="match status" value="1"/>
</dbReference>
<evidence type="ECO:0000256" key="4">
    <source>
        <dbReference type="ARBA" id="ARBA00022840"/>
    </source>
</evidence>
<keyword evidence="4" id="KW-0067">ATP-binding</keyword>
<name>X1VDN0_9ZZZZ</name>
<accession>X1VDN0</accession>
<feature type="non-terminal residue" evidence="6">
    <location>
        <position position="256"/>
    </location>
</feature>
<organism evidence="6">
    <name type="scientific">marine sediment metagenome</name>
    <dbReference type="NCBI Taxonomy" id="412755"/>
    <lineage>
        <taxon>unclassified sequences</taxon>
        <taxon>metagenomes</taxon>
        <taxon>ecological metagenomes</taxon>
    </lineage>
</organism>
<dbReference type="PANTHER" id="PTHR43289:SF34">
    <property type="entry name" value="SERINE_THREONINE-PROTEIN KINASE YBDM-RELATED"/>
    <property type="match status" value="1"/>
</dbReference>